<dbReference type="SUPFAM" id="SSF57783">
    <property type="entry name" value="Zinc beta-ribbon"/>
    <property type="match status" value="1"/>
</dbReference>
<reference evidence="6 7" key="1">
    <citation type="submission" date="2018-07" db="EMBL/GenBank/DDBJ databases">
        <title>Genome sequence of Roseomonas fauriae ATCC 49958.</title>
        <authorList>
            <person name="Sant'Anna F.H."/>
            <person name="Baldani J.I."/>
            <person name="Zilli J.E."/>
            <person name="Reis V.M."/>
            <person name="Hartmann A."/>
            <person name="Cruz L."/>
            <person name="de Souza E.M."/>
            <person name="de Oliveira Pedrosa F."/>
            <person name="Passaglia L.M.P."/>
        </authorList>
    </citation>
    <scope>NUCLEOTIDE SEQUENCE [LARGE SCALE GENOMIC DNA]</scope>
    <source>
        <strain evidence="6 7">ATCC 49958</strain>
    </source>
</reference>
<feature type="domain" description="Zinc finger CHC2-type" evidence="5">
    <location>
        <begin position="46"/>
        <end position="100"/>
    </location>
</feature>
<dbReference type="Proteomes" id="UP000476837">
    <property type="component" value="Unassembled WGS sequence"/>
</dbReference>
<dbReference type="Gene3D" id="3.90.580.10">
    <property type="entry name" value="Zinc finger, CHC2-type domain"/>
    <property type="match status" value="1"/>
</dbReference>
<keyword evidence="1" id="KW-0479">Metal-binding</keyword>
<dbReference type="Gene3D" id="3.40.1360.10">
    <property type="match status" value="1"/>
</dbReference>
<protein>
    <recommendedName>
        <fullName evidence="5">Zinc finger CHC2-type domain-containing protein</fullName>
    </recommendedName>
</protein>
<sequence length="1123" mass="124387">MMTKSTGSRDKPPREKISLDQLKATLSLEDEVRRAGVRLMRASGALKGVCPFHDDRTASFYVYPDEHAHCFGCGFHGDVLDFMARNENLELSEVIGREMRIYQGLDPAARPTAVVKTKQERNAQREQPGTPRIPAPEGFSALFRPNQQPDNQGRVWTNEILNPNNVDKPISRLPVDMCHEYRLANGDLYGYVVRTPRSGKDGKKITPAVMWLDGVTMPNGTTKDGWCYTSFPYPRPIYGLYALGEHAKDGGQKRVIVVEGEKCVDKSLNLLRDMDWAVVSWCGGTSVPHRTDWSPLAGWDVVLWPDADESGAGAMAELAHLIQQAGAANVMVVPPPAAAPKKWDIADAVEPKSDAPDGWRTPWDSERLAQHLETAIPAQTYLEMNGLAQPPDVEDEHVVEGETAEEAMGNGQTEPRPIDTVEGPYELSVANVLEMTSQDEGTPFLPQVLEWAADLEERDEPEFARLQAGLRRRGVSMRQWKRTLQRVKQEKAQRAHGVVLPVNDDGTNEGRQALIDGMDVAFSPLGHNNGIYYYLTTLTNEVVALRSNQHKDTDLYRIAPLEFWAAAFPKGNDRLSVNWSAAANHLMQRCHEIGNYMADGNGRGRGVHKEKGKLVVHFGRFLAINDKGTWTTCLPAEARKHGLEKQYLVSPAIWGTAGMKPEEWLALDPIDDAEWNESWKILDEFPFGHNDKEGKLDRALYKGYAITAPLCGVTKHRAAIAVEGPSGAGKSTVQKFKMALMGGSVIHAGAGTTSPGILQAIQYDALPLCMDEAESKEETAHARIKRILSEVFRPASDGGAGRLIANRNPNGSEPGAAAPSNPRTAGSLYAIRMDALIDVADVNRVTKLYLRAKDASKMTKDEAWEYSAKGMELIGDRLEHLNSPLRLARWMKRVIETFPLIDHNYAMLRNAIYAEFRIFRCADQFATLLGGHEAIHGRKLDKESAFALIEEYNLERFIAEVRSPKALAQQILSTILCHQERVECGNNIGTVTRDVYELILAAAGQGGRNDPITDEIARDHLRRIGIIVNGTTMFLATNHPKLKPILDRAKLGGEMKEMSRLMVEAFGDEGVSKHGALRFGGHTAKSIAFPLKFLMENMTTIERDEDDGEQANDNEMTPNPKAA</sequence>
<evidence type="ECO:0000313" key="6">
    <source>
        <dbReference type="EMBL" id="KAA0678211.1"/>
    </source>
</evidence>
<dbReference type="EMBL" id="QOKV01000029">
    <property type="protein sequence ID" value="KAA0678211.1"/>
    <property type="molecule type" value="Genomic_DNA"/>
</dbReference>
<name>A0A6L3AVF2_AZOBR</name>
<gene>
    <name evidence="6" type="ORF">DS837_28250</name>
</gene>
<dbReference type="InterPro" id="IPR034154">
    <property type="entry name" value="TOPRIM_DnaG/twinkle"/>
</dbReference>
<dbReference type="InterPro" id="IPR050219">
    <property type="entry name" value="DnaG_primase"/>
</dbReference>
<dbReference type="GO" id="GO:0005737">
    <property type="term" value="C:cytoplasm"/>
    <property type="evidence" value="ECO:0007669"/>
    <property type="project" value="TreeGrafter"/>
</dbReference>
<evidence type="ECO:0000256" key="4">
    <source>
        <dbReference type="SAM" id="MobiDB-lite"/>
    </source>
</evidence>
<feature type="compositionally biased region" description="Acidic residues" evidence="4">
    <location>
        <begin position="1103"/>
        <end position="1112"/>
    </location>
</feature>
<dbReference type="InterPro" id="IPR002694">
    <property type="entry name" value="Znf_CHC2"/>
</dbReference>
<keyword evidence="2" id="KW-0863">Zinc-finger</keyword>
<dbReference type="AlphaFoldDB" id="A0A6L3AVF2"/>
<dbReference type="GO" id="GO:0003677">
    <property type="term" value="F:DNA binding"/>
    <property type="evidence" value="ECO:0007669"/>
    <property type="project" value="InterPro"/>
</dbReference>
<comment type="caution">
    <text evidence="6">The sequence shown here is derived from an EMBL/GenBank/DDBJ whole genome shotgun (WGS) entry which is preliminary data.</text>
</comment>
<dbReference type="InterPro" id="IPR036977">
    <property type="entry name" value="DNA_primase_Znf_CHC2"/>
</dbReference>
<evidence type="ECO:0000256" key="3">
    <source>
        <dbReference type="ARBA" id="ARBA00022833"/>
    </source>
</evidence>
<evidence type="ECO:0000259" key="5">
    <source>
        <dbReference type="SMART" id="SM00400"/>
    </source>
</evidence>
<dbReference type="SMART" id="SM00400">
    <property type="entry name" value="ZnF_CHCC"/>
    <property type="match status" value="1"/>
</dbReference>
<accession>A0A6L3AVF2</accession>
<dbReference type="PANTHER" id="PTHR30313:SF2">
    <property type="entry name" value="DNA PRIMASE"/>
    <property type="match status" value="1"/>
</dbReference>
<evidence type="ECO:0000256" key="2">
    <source>
        <dbReference type="ARBA" id="ARBA00022771"/>
    </source>
</evidence>
<keyword evidence="3" id="KW-0862">Zinc</keyword>
<dbReference type="RefSeq" id="WP_149167801.1">
    <property type="nucleotide sequence ID" value="NZ_QOKV01000029.1"/>
</dbReference>
<dbReference type="GO" id="GO:0003899">
    <property type="term" value="F:DNA-directed RNA polymerase activity"/>
    <property type="evidence" value="ECO:0007669"/>
    <property type="project" value="InterPro"/>
</dbReference>
<dbReference type="CDD" id="cd01029">
    <property type="entry name" value="TOPRIM_primases"/>
    <property type="match status" value="1"/>
</dbReference>
<dbReference type="Pfam" id="PF01807">
    <property type="entry name" value="Zn_ribbon_DnaG"/>
    <property type="match status" value="1"/>
</dbReference>
<proteinExistence type="predicted"/>
<dbReference type="GO" id="GO:0006269">
    <property type="term" value="P:DNA replication, synthesis of primer"/>
    <property type="evidence" value="ECO:0007669"/>
    <property type="project" value="TreeGrafter"/>
</dbReference>
<dbReference type="PANTHER" id="PTHR30313">
    <property type="entry name" value="DNA PRIMASE"/>
    <property type="match status" value="1"/>
</dbReference>
<evidence type="ECO:0000313" key="7">
    <source>
        <dbReference type="Proteomes" id="UP000476837"/>
    </source>
</evidence>
<dbReference type="GO" id="GO:0008270">
    <property type="term" value="F:zinc ion binding"/>
    <property type="evidence" value="ECO:0007669"/>
    <property type="project" value="UniProtKB-KW"/>
</dbReference>
<feature type="region of interest" description="Disordered" evidence="4">
    <location>
        <begin position="1103"/>
        <end position="1123"/>
    </location>
</feature>
<organism evidence="6 7">
    <name type="scientific">Azospirillum brasilense</name>
    <dbReference type="NCBI Taxonomy" id="192"/>
    <lineage>
        <taxon>Bacteria</taxon>
        <taxon>Pseudomonadati</taxon>
        <taxon>Pseudomonadota</taxon>
        <taxon>Alphaproteobacteria</taxon>
        <taxon>Rhodospirillales</taxon>
        <taxon>Azospirillaceae</taxon>
        <taxon>Azospirillum</taxon>
    </lineage>
</organism>
<evidence type="ECO:0000256" key="1">
    <source>
        <dbReference type="ARBA" id="ARBA00022723"/>
    </source>
</evidence>